<gene>
    <name evidence="3" type="ORF">HDF22_000602</name>
    <name evidence="2" type="ORF">HDF23_004757</name>
</gene>
<dbReference type="Proteomes" id="UP000541583">
    <property type="component" value="Unassembled WGS sequence"/>
</dbReference>
<evidence type="ECO:0000313" key="5">
    <source>
        <dbReference type="Proteomes" id="UP000548326"/>
    </source>
</evidence>
<evidence type="ECO:0000313" key="4">
    <source>
        <dbReference type="Proteomes" id="UP000541583"/>
    </source>
</evidence>
<organism evidence="3 5">
    <name type="scientific">Mucilaginibacter lappiensis</name>
    <dbReference type="NCBI Taxonomy" id="354630"/>
    <lineage>
        <taxon>Bacteria</taxon>
        <taxon>Pseudomonadati</taxon>
        <taxon>Bacteroidota</taxon>
        <taxon>Sphingobacteriia</taxon>
        <taxon>Sphingobacteriales</taxon>
        <taxon>Sphingobacteriaceae</taxon>
        <taxon>Mucilaginibacter</taxon>
    </lineage>
</organism>
<sequence>MKTKHFLFTSALLMAVTLISCKKDKSDSNNSNNNNNGGNGGNAQVSYTINGGSFQNQLISFNANPKSTGNGVDASSGWIKLYIDDAPSDDADSKFALTLGFNKAGTGTAKVYDPITNATGNDKGAVVSFNLQLQQNGGSMVVGRSTDFPKTTPGTITITKFGPVGGTVEGTFEGTVMDIAGVKYTITGGHFSVTRTL</sequence>
<name>A0A1N7ETQ4_9SPHI</name>
<reference evidence="4 5" key="1">
    <citation type="submission" date="2020-08" db="EMBL/GenBank/DDBJ databases">
        <title>Genomic Encyclopedia of Type Strains, Phase IV (KMG-V): Genome sequencing to study the core and pangenomes of soil and plant-associated prokaryotes.</title>
        <authorList>
            <person name="Whitman W."/>
        </authorList>
    </citation>
    <scope>NUCLEOTIDE SEQUENCE [LARGE SCALE GENOMIC DNA]</scope>
    <source>
        <strain evidence="2 4">ANJLi2</strain>
        <strain evidence="3 5">MP601</strain>
    </source>
</reference>
<dbReference type="EMBL" id="JACHCB010000015">
    <property type="protein sequence ID" value="MBB6111984.1"/>
    <property type="molecule type" value="Genomic_DNA"/>
</dbReference>
<evidence type="ECO:0000256" key="1">
    <source>
        <dbReference type="SAM" id="MobiDB-lite"/>
    </source>
</evidence>
<dbReference type="EMBL" id="JACHCA010000002">
    <property type="protein sequence ID" value="MBB6126497.1"/>
    <property type="molecule type" value="Genomic_DNA"/>
</dbReference>
<dbReference type="PROSITE" id="PS51257">
    <property type="entry name" value="PROKAR_LIPOPROTEIN"/>
    <property type="match status" value="1"/>
</dbReference>
<evidence type="ECO:0000313" key="2">
    <source>
        <dbReference type="EMBL" id="MBB6111984.1"/>
    </source>
</evidence>
<keyword evidence="4" id="KW-1185">Reference proteome</keyword>
<dbReference type="OrthoDB" id="1349136at2"/>
<accession>A0A1N7ETQ4</accession>
<proteinExistence type="predicted"/>
<dbReference type="RefSeq" id="WP_076376900.1">
    <property type="nucleotide sequence ID" value="NZ_FTMG01000015.1"/>
</dbReference>
<dbReference type="STRING" id="354630.SAMN05421821_11589"/>
<feature type="region of interest" description="Disordered" evidence="1">
    <location>
        <begin position="23"/>
        <end position="44"/>
    </location>
</feature>
<comment type="caution">
    <text evidence="3">The sequence shown here is derived from an EMBL/GenBank/DDBJ whole genome shotgun (WGS) entry which is preliminary data.</text>
</comment>
<dbReference type="Proteomes" id="UP000548326">
    <property type="component" value="Unassembled WGS sequence"/>
</dbReference>
<dbReference type="AlphaFoldDB" id="A0A1N7ETQ4"/>
<evidence type="ECO:0000313" key="3">
    <source>
        <dbReference type="EMBL" id="MBB6126497.1"/>
    </source>
</evidence>
<protein>
    <submittedName>
        <fullName evidence="3">Uncharacterized protein</fullName>
    </submittedName>
</protein>